<evidence type="ECO:0000256" key="6">
    <source>
        <dbReference type="ARBA" id="ARBA00023136"/>
    </source>
</evidence>
<evidence type="ECO:0000256" key="9">
    <source>
        <dbReference type="RuleBase" id="RU000688"/>
    </source>
</evidence>
<feature type="transmembrane region" description="Helical" evidence="11">
    <location>
        <begin position="173"/>
        <end position="194"/>
    </location>
</feature>
<dbReference type="SUPFAM" id="SSF81321">
    <property type="entry name" value="Family A G protein-coupled receptor-like"/>
    <property type="match status" value="1"/>
</dbReference>
<keyword evidence="6 11" id="KW-0472">Membrane</keyword>
<dbReference type="InterPro" id="IPR017452">
    <property type="entry name" value="GPCR_Rhodpsn_7TM"/>
</dbReference>
<dbReference type="PANTHER" id="PTHR24243">
    <property type="entry name" value="G-PROTEIN COUPLED RECEPTOR"/>
    <property type="match status" value="1"/>
</dbReference>
<evidence type="ECO:0000313" key="13">
    <source>
        <dbReference type="EMBL" id="CAG9819627.1"/>
    </source>
</evidence>
<evidence type="ECO:0000256" key="4">
    <source>
        <dbReference type="ARBA" id="ARBA00022989"/>
    </source>
</evidence>
<keyword evidence="3 9" id="KW-0812">Transmembrane</keyword>
<dbReference type="Gene3D" id="1.20.1070.10">
    <property type="entry name" value="Rhodopsin 7-helix transmembrane proteins"/>
    <property type="match status" value="1"/>
</dbReference>
<evidence type="ECO:0000313" key="14">
    <source>
        <dbReference type="Proteomes" id="UP001153737"/>
    </source>
</evidence>
<dbReference type="Pfam" id="PF00001">
    <property type="entry name" value="7tm_1"/>
    <property type="match status" value="1"/>
</dbReference>
<protein>
    <recommendedName>
        <fullName evidence="12">G-protein coupled receptors family 1 profile domain-containing protein</fullName>
    </recommendedName>
</protein>
<feature type="region of interest" description="Disordered" evidence="10">
    <location>
        <begin position="272"/>
        <end position="292"/>
    </location>
</feature>
<evidence type="ECO:0000256" key="1">
    <source>
        <dbReference type="ARBA" id="ARBA00004141"/>
    </source>
</evidence>
<dbReference type="PROSITE" id="PS50262">
    <property type="entry name" value="G_PROTEIN_RECEP_F1_2"/>
    <property type="match status" value="1"/>
</dbReference>
<dbReference type="PROSITE" id="PS00237">
    <property type="entry name" value="G_PROTEIN_RECEP_F1_1"/>
    <property type="match status" value="1"/>
</dbReference>
<dbReference type="GO" id="GO:0005886">
    <property type="term" value="C:plasma membrane"/>
    <property type="evidence" value="ECO:0007669"/>
    <property type="project" value="TreeGrafter"/>
</dbReference>
<sequence length="316" mass="36256">MPDIFTAQIQPHTYLLQMIARTMNFQTRRNLLETNQDVCMNSSCDSFIINTRFYLEYLNLYYVPVIVVVGVVGNFLSFLVLLTTHLKVRSSSYYLAALAVTDSGYLACILLVYCSSNGVVDWFHQDGFCQLWVYLTYVCSFLSVWFIVAFTVERFIAVRYPLRKPYVCTVSRAKMIVLSLTCVAFLLHSYVFWIASVVDQRCHLNPDYVDLAEYVNYVDTIVTFLVPVVLIVGMNALIARSLLRFRKNTQRGVLGGIVMLSENCALYEMNNSQSTSSTKKSKETHSSPDLNVERLKKITVKNIHSRRNSRMSKHNE</sequence>
<name>A0A9N9X593_PHACE</name>
<keyword evidence="5 9" id="KW-0297">G-protein coupled receptor</keyword>
<reference evidence="13" key="1">
    <citation type="submission" date="2022-01" db="EMBL/GenBank/DDBJ databases">
        <authorList>
            <person name="King R."/>
        </authorList>
    </citation>
    <scope>NUCLEOTIDE SEQUENCE</scope>
</reference>
<feature type="transmembrane region" description="Helical" evidence="11">
    <location>
        <begin position="132"/>
        <end position="152"/>
    </location>
</feature>
<evidence type="ECO:0000256" key="5">
    <source>
        <dbReference type="ARBA" id="ARBA00023040"/>
    </source>
</evidence>
<dbReference type="InterPro" id="IPR000276">
    <property type="entry name" value="GPCR_Rhodpsn"/>
</dbReference>
<reference evidence="13" key="2">
    <citation type="submission" date="2022-10" db="EMBL/GenBank/DDBJ databases">
        <authorList>
            <consortium name="ENA_rothamsted_submissions"/>
            <consortium name="culmorum"/>
            <person name="King R."/>
        </authorList>
    </citation>
    <scope>NUCLEOTIDE SEQUENCE</scope>
</reference>
<dbReference type="Proteomes" id="UP001153737">
    <property type="component" value="Chromosome 3"/>
</dbReference>
<keyword evidence="14" id="KW-1185">Reference proteome</keyword>
<dbReference type="PRINTS" id="PR00237">
    <property type="entry name" value="GPCRRHODOPSN"/>
</dbReference>
<keyword evidence="8 9" id="KW-0807">Transducer</keyword>
<evidence type="ECO:0000256" key="2">
    <source>
        <dbReference type="ARBA" id="ARBA00010663"/>
    </source>
</evidence>
<evidence type="ECO:0000256" key="7">
    <source>
        <dbReference type="ARBA" id="ARBA00023170"/>
    </source>
</evidence>
<feature type="transmembrane region" description="Helical" evidence="11">
    <location>
        <begin position="214"/>
        <end position="238"/>
    </location>
</feature>
<dbReference type="GO" id="GO:0004930">
    <property type="term" value="F:G protein-coupled receptor activity"/>
    <property type="evidence" value="ECO:0007669"/>
    <property type="project" value="UniProtKB-KW"/>
</dbReference>
<evidence type="ECO:0000259" key="12">
    <source>
        <dbReference type="PROSITE" id="PS50262"/>
    </source>
</evidence>
<feature type="compositionally biased region" description="Basic and acidic residues" evidence="10">
    <location>
        <begin position="280"/>
        <end position="292"/>
    </location>
</feature>
<dbReference type="AlphaFoldDB" id="A0A9N9X593"/>
<comment type="similarity">
    <text evidence="2 9">Belongs to the G-protein coupled receptor 1 family.</text>
</comment>
<evidence type="ECO:0000256" key="10">
    <source>
        <dbReference type="SAM" id="MobiDB-lite"/>
    </source>
</evidence>
<evidence type="ECO:0000256" key="11">
    <source>
        <dbReference type="SAM" id="Phobius"/>
    </source>
</evidence>
<dbReference type="OrthoDB" id="9990906at2759"/>
<organism evidence="13 14">
    <name type="scientific">Phaedon cochleariae</name>
    <name type="common">Mustard beetle</name>
    <dbReference type="NCBI Taxonomy" id="80249"/>
    <lineage>
        <taxon>Eukaryota</taxon>
        <taxon>Metazoa</taxon>
        <taxon>Ecdysozoa</taxon>
        <taxon>Arthropoda</taxon>
        <taxon>Hexapoda</taxon>
        <taxon>Insecta</taxon>
        <taxon>Pterygota</taxon>
        <taxon>Neoptera</taxon>
        <taxon>Endopterygota</taxon>
        <taxon>Coleoptera</taxon>
        <taxon>Polyphaga</taxon>
        <taxon>Cucujiformia</taxon>
        <taxon>Chrysomeloidea</taxon>
        <taxon>Chrysomelidae</taxon>
        <taxon>Chrysomelinae</taxon>
        <taxon>Chrysomelini</taxon>
        <taxon>Phaedon</taxon>
    </lineage>
</organism>
<feature type="transmembrane region" description="Helical" evidence="11">
    <location>
        <begin position="60"/>
        <end position="81"/>
    </location>
</feature>
<feature type="domain" description="G-protein coupled receptors family 1 profile" evidence="12">
    <location>
        <begin position="73"/>
        <end position="316"/>
    </location>
</feature>
<keyword evidence="7 9" id="KW-0675">Receptor</keyword>
<evidence type="ECO:0000256" key="8">
    <source>
        <dbReference type="ARBA" id="ARBA00023224"/>
    </source>
</evidence>
<dbReference type="EMBL" id="OU896709">
    <property type="protein sequence ID" value="CAG9819627.1"/>
    <property type="molecule type" value="Genomic_DNA"/>
</dbReference>
<gene>
    <name evidence="13" type="ORF">PHAECO_LOCUS7516</name>
</gene>
<proteinExistence type="inferred from homology"/>
<comment type="subcellular location">
    <subcellularLocation>
        <location evidence="1">Membrane</location>
        <topology evidence="1">Multi-pass membrane protein</topology>
    </subcellularLocation>
</comment>
<dbReference type="PANTHER" id="PTHR24243:SF230">
    <property type="entry name" value="G-PROTEIN COUPLED RECEPTORS FAMILY 1 PROFILE DOMAIN-CONTAINING PROTEIN"/>
    <property type="match status" value="1"/>
</dbReference>
<keyword evidence="4 11" id="KW-1133">Transmembrane helix</keyword>
<feature type="transmembrane region" description="Helical" evidence="11">
    <location>
        <begin position="93"/>
        <end position="112"/>
    </location>
</feature>
<accession>A0A9N9X593</accession>
<evidence type="ECO:0000256" key="3">
    <source>
        <dbReference type="ARBA" id="ARBA00022692"/>
    </source>
</evidence>